<feature type="chain" id="PRO_5041937821" evidence="1">
    <location>
        <begin position="21"/>
        <end position="196"/>
    </location>
</feature>
<accession>A0AAD2H3V4</accession>
<keyword evidence="1" id="KW-0732">Signal</keyword>
<comment type="caution">
    <text evidence="2">The sequence shown here is derived from an EMBL/GenBank/DDBJ whole genome shotgun (WGS) entry which is preliminary data.</text>
</comment>
<protein>
    <submittedName>
        <fullName evidence="2">Uncharacterized protein</fullName>
    </submittedName>
</protein>
<evidence type="ECO:0000313" key="3">
    <source>
        <dbReference type="Proteomes" id="UP001295794"/>
    </source>
</evidence>
<evidence type="ECO:0000256" key="1">
    <source>
        <dbReference type="SAM" id="SignalP"/>
    </source>
</evidence>
<keyword evidence="3" id="KW-1185">Reference proteome</keyword>
<dbReference type="AlphaFoldDB" id="A0AAD2H3V4"/>
<dbReference type="Proteomes" id="UP001295794">
    <property type="component" value="Unassembled WGS sequence"/>
</dbReference>
<gene>
    <name evidence="2" type="ORF">MYCIT1_LOCUS11984</name>
</gene>
<feature type="signal peptide" evidence="1">
    <location>
        <begin position="1"/>
        <end position="20"/>
    </location>
</feature>
<organism evidence="2 3">
    <name type="scientific">Mycena citricolor</name>
    <dbReference type="NCBI Taxonomy" id="2018698"/>
    <lineage>
        <taxon>Eukaryota</taxon>
        <taxon>Fungi</taxon>
        <taxon>Dikarya</taxon>
        <taxon>Basidiomycota</taxon>
        <taxon>Agaricomycotina</taxon>
        <taxon>Agaricomycetes</taxon>
        <taxon>Agaricomycetidae</taxon>
        <taxon>Agaricales</taxon>
        <taxon>Marasmiineae</taxon>
        <taxon>Mycenaceae</taxon>
        <taxon>Mycena</taxon>
    </lineage>
</organism>
<reference evidence="2" key="1">
    <citation type="submission" date="2023-11" db="EMBL/GenBank/DDBJ databases">
        <authorList>
            <person name="De Vega J J."/>
            <person name="De Vega J J."/>
        </authorList>
    </citation>
    <scope>NUCLEOTIDE SEQUENCE</scope>
</reference>
<proteinExistence type="predicted"/>
<name>A0AAD2H3V4_9AGAR</name>
<sequence>MFSISQIALTALAFAAFATAAPIEHFPKRDLIALPAILIQLSVDLAPVTASLSSITSANATAEVVQPIAHQLSTILSGAVSDVSALAGSPLDVVLATTNGVLGATQTAQLVAPVVQMVLGSAQSVLNVAGSTGAVSVIQPILNDALSVVNPLLSTGPLSPVVNGLLVALVPVLTPLTGILNVLGLGSVMRLVNSVV</sequence>
<evidence type="ECO:0000313" key="2">
    <source>
        <dbReference type="EMBL" id="CAK5268701.1"/>
    </source>
</evidence>
<dbReference type="EMBL" id="CAVNYO010000138">
    <property type="protein sequence ID" value="CAK5268701.1"/>
    <property type="molecule type" value="Genomic_DNA"/>
</dbReference>